<protein>
    <recommendedName>
        <fullName evidence="6">ADP-dependent (S)-NAD(P)H-hydrate dehydratase</fullName>
        <ecNumber evidence="6">4.2.1.136</ecNumber>
    </recommendedName>
    <alternativeName>
        <fullName evidence="6">ADP-dependent NAD(P)HX dehydratase</fullName>
    </alternativeName>
</protein>
<keyword evidence="8" id="KW-0808">Transferase</keyword>
<sequence length="299" mass="29689">MTDGDDDDARTHAPADVVTPAALRDWALPAATGSKYGRGQVVVVGGALRSPGAAMISGLAALRVGAGRLTLAVGASVATEVAVAVPESGVVPLEETDAGHVRGAGIRAAQDDIASADAVLVGPGLDDADEAERMVRMLATLVPDDAVVLLDAFALGVLPTCRESAAHLAGRLVLTPNSSEAERLLGREAGDDAVADAREIARSYGAVVSMGGVVAAHDGRAWTIGAGGSGLGTSGSGDVLGGAVAGLCARGADPAQAAVWATHAHAAAGDRLAVQVGPLGYLASELLLELPRVLVELEA</sequence>
<keyword evidence="3 6" id="KW-0521">NADP</keyword>
<comment type="catalytic activity">
    <reaction evidence="6">
        <text>(6S)-NADPHX + ADP = AMP + phosphate + NADPH + H(+)</text>
        <dbReference type="Rhea" id="RHEA:32235"/>
        <dbReference type="ChEBI" id="CHEBI:15378"/>
        <dbReference type="ChEBI" id="CHEBI:43474"/>
        <dbReference type="ChEBI" id="CHEBI:57783"/>
        <dbReference type="ChEBI" id="CHEBI:64076"/>
        <dbReference type="ChEBI" id="CHEBI:456215"/>
        <dbReference type="ChEBI" id="CHEBI:456216"/>
        <dbReference type="EC" id="4.2.1.136"/>
    </reaction>
</comment>
<dbReference type="Gene3D" id="3.40.1190.20">
    <property type="match status" value="1"/>
</dbReference>
<reference evidence="8 9" key="1">
    <citation type="journal article" date="2015" name="Genome Announc.">
        <title>Complete Genome Sequence of Clavibacter michiganensis subsp. insidiosus R1-1 Using PacBio Single-Molecule Real-Time Technology.</title>
        <authorList>
            <person name="Lu Y."/>
            <person name="Samac D.A."/>
            <person name="Glazebrook J."/>
            <person name="Ishimaru C.A."/>
        </authorList>
    </citation>
    <scope>NUCLEOTIDE SEQUENCE [LARGE SCALE GENOMIC DNA]</scope>
    <source>
        <strain evidence="8 9">R1-1</strain>
    </source>
</reference>
<comment type="cofactor">
    <cofactor evidence="6">
        <name>Mg(2+)</name>
        <dbReference type="ChEBI" id="CHEBI:18420"/>
    </cofactor>
</comment>
<feature type="binding site" evidence="6">
    <location>
        <position position="237"/>
    </location>
    <ligand>
        <name>AMP</name>
        <dbReference type="ChEBI" id="CHEBI:456215"/>
    </ligand>
</feature>
<keyword evidence="1 6" id="KW-0547">Nucleotide-binding</keyword>
<dbReference type="AlphaFoldDB" id="A0A0D5CLX0"/>
<accession>A0A0D5CLX0</accession>
<dbReference type="HAMAP" id="MF_01965">
    <property type="entry name" value="NADHX_dehydratase"/>
    <property type="match status" value="1"/>
</dbReference>
<evidence type="ECO:0000256" key="3">
    <source>
        <dbReference type="ARBA" id="ARBA00022857"/>
    </source>
</evidence>
<dbReference type="GO" id="GO:0016301">
    <property type="term" value="F:kinase activity"/>
    <property type="evidence" value="ECO:0007669"/>
    <property type="project" value="UniProtKB-KW"/>
</dbReference>
<dbReference type="OrthoDB" id="9806925at2"/>
<keyword evidence="2 6" id="KW-0067">ATP-binding</keyword>
<organism evidence="8 9">
    <name type="scientific">Clavibacter michiganensis subsp. insidiosus</name>
    <dbReference type="NCBI Taxonomy" id="33014"/>
    <lineage>
        <taxon>Bacteria</taxon>
        <taxon>Bacillati</taxon>
        <taxon>Actinomycetota</taxon>
        <taxon>Actinomycetes</taxon>
        <taxon>Micrococcales</taxon>
        <taxon>Microbacteriaceae</taxon>
        <taxon>Clavibacter</taxon>
    </lineage>
</organism>
<evidence type="ECO:0000313" key="8">
    <source>
        <dbReference type="EMBL" id="AJW80250.1"/>
    </source>
</evidence>
<dbReference type="CDD" id="cd01171">
    <property type="entry name" value="YXKO-related"/>
    <property type="match status" value="1"/>
</dbReference>
<dbReference type="HOGENOM" id="CLU_024853_2_2_11"/>
<keyword evidence="4 6" id="KW-0520">NAD</keyword>
<evidence type="ECO:0000256" key="2">
    <source>
        <dbReference type="ARBA" id="ARBA00022840"/>
    </source>
</evidence>
<evidence type="ECO:0000256" key="4">
    <source>
        <dbReference type="ARBA" id="ARBA00023027"/>
    </source>
</evidence>
<comment type="function">
    <text evidence="6">Catalyzes the dehydration of the S-form of NAD(P)HX at the expense of ADP, which is converted to AMP. Together with NAD(P)HX epimerase, which catalyzes the epimerization of the S- and R-forms, the enzyme allows the repair of both epimers of NAD(P)HX, a damaged form of NAD(P)H that is a result of enzymatic or heat-dependent hydration.</text>
</comment>
<comment type="catalytic activity">
    <reaction evidence="6">
        <text>(6S)-NADHX + ADP = AMP + phosphate + NADH + H(+)</text>
        <dbReference type="Rhea" id="RHEA:32223"/>
        <dbReference type="ChEBI" id="CHEBI:15378"/>
        <dbReference type="ChEBI" id="CHEBI:43474"/>
        <dbReference type="ChEBI" id="CHEBI:57945"/>
        <dbReference type="ChEBI" id="CHEBI:64074"/>
        <dbReference type="ChEBI" id="CHEBI:456215"/>
        <dbReference type="ChEBI" id="CHEBI:456216"/>
        <dbReference type="EC" id="4.2.1.136"/>
    </reaction>
</comment>
<dbReference type="KEGG" id="cmh:VO01_15015"/>
<evidence type="ECO:0000259" key="7">
    <source>
        <dbReference type="PROSITE" id="PS51383"/>
    </source>
</evidence>
<dbReference type="EC" id="4.2.1.136" evidence="6"/>
<dbReference type="InterPro" id="IPR029056">
    <property type="entry name" value="Ribokinase-like"/>
</dbReference>
<proteinExistence type="inferred from homology"/>
<dbReference type="PATRIC" id="fig|33014.5.peg.3094"/>
<comment type="similarity">
    <text evidence="6">Belongs to the NnrD/CARKD family.</text>
</comment>
<dbReference type="PROSITE" id="PS51383">
    <property type="entry name" value="YJEF_C_3"/>
    <property type="match status" value="1"/>
</dbReference>
<dbReference type="PANTHER" id="PTHR12592">
    <property type="entry name" value="ATP-DEPENDENT (S)-NAD(P)H-HYDRATE DEHYDRATASE FAMILY MEMBER"/>
    <property type="match status" value="1"/>
</dbReference>
<feature type="binding site" evidence="6">
    <location>
        <position position="53"/>
    </location>
    <ligand>
        <name>(6S)-NADPHX</name>
        <dbReference type="ChEBI" id="CHEBI:64076"/>
    </ligand>
</feature>
<dbReference type="EMBL" id="CP011043">
    <property type="protein sequence ID" value="AJW80250.1"/>
    <property type="molecule type" value="Genomic_DNA"/>
</dbReference>
<comment type="caution">
    <text evidence="6">Lacks conserved residue(s) required for the propagation of feature annotation.</text>
</comment>
<dbReference type="GO" id="GO:0052855">
    <property type="term" value="F:ADP-dependent NAD(P)H-hydrate dehydratase activity"/>
    <property type="evidence" value="ECO:0007669"/>
    <property type="project" value="UniProtKB-UniRule"/>
</dbReference>
<gene>
    <name evidence="6" type="primary">nnrD</name>
    <name evidence="8" type="ORF">VO01_15015</name>
</gene>
<dbReference type="InterPro" id="IPR000631">
    <property type="entry name" value="CARKD"/>
</dbReference>
<dbReference type="Proteomes" id="UP000032604">
    <property type="component" value="Chromosome"/>
</dbReference>
<dbReference type="NCBIfam" id="TIGR00196">
    <property type="entry name" value="yjeF_cterm"/>
    <property type="match status" value="1"/>
</dbReference>
<feature type="binding site" evidence="6">
    <location>
        <position position="238"/>
    </location>
    <ligand>
        <name>(6S)-NADPHX</name>
        <dbReference type="ChEBI" id="CHEBI:64076"/>
    </ligand>
</feature>
<feature type="domain" description="YjeF C-terminal" evidence="7">
    <location>
        <begin position="18"/>
        <end position="297"/>
    </location>
</feature>
<dbReference type="RefSeq" id="WP_045529977.1">
    <property type="nucleotide sequence ID" value="NZ_CP011043.1"/>
</dbReference>
<dbReference type="PANTHER" id="PTHR12592:SF0">
    <property type="entry name" value="ATP-DEPENDENT (S)-NAD(P)H-HYDRATE DEHYDRATASE"/>
    <property type="match status" value="1"/>
</dbReference>
<feature type="binding site" evidence="6">
    <location>
        <position position="124"/>
    </location>
    <ligand>
        <name>(6S)-NADPHX</name>
        <dbReference type="ChEBI" id="CHEBI:64076"/>
    </ligand>
</feature>
<dbReference type="GO" id="GO:0052856">
    <property type="term" value="F:NAD(P)HX epimerase activity"/>
    <property type="evidence" value="ECO:0007669"/>
    <property type="project" value="TreeGrafter"/>
</dbReference>
<dbReference type="SUPFAM" id="SSF53613">
    <property type="entry name" value="Ribokinase-like"/>
    <property type="match status" value="1"/>
</dbReference>
<dbReference type="GO" id="GO:0005524">
    <property type="term" value="F:ATP binding"/>
    <property type="evidence" value="ECO:0007669"/>
    <property type="project" value="UniProtKB-KW"/>
</dbReference>
<evidence type="ECO:0000256" key="6">
    <source>
        <dbReference type="HAMAP-Rule" id="MF_01965"/>
    </source>
</evidence>
<keyword evidence="8" id="KW-0418">Kinase</keyword>
<evidence type="ECO:0000256" key="1">
    <source>
        <dbReference type="ARBA" id="ARBA00022741"/>
    </source>
</evidence>
<dbReference type="GO" id="GO:0046496">
    <property type="term" value="P:nicotinamide nucleotide metabolic process"/>
    <property type="evidence" value="ECO:0007669"/>
    <property type="project" value="UniProtKB-UniRule"/>
</dbReference>
<comment type="subunit">
    <text evidence="6">Homotetramer.</text>
</comment>
<dbReference type="Pfam" id="PF01256">
    <property type="entry name" value="Carb_kinase"/>
    <property type="match status" value="1"/>
</dbReference>
<keyword evidence="5 6" id="KW-0456">Lyase</keyword>
<name>A0A0D5CLX0_9MICO</name>
<evidence type="ECO:0000256" key="5">
    <source>
        <dbReference type="ARBA" id="ARBA00023239"/>
    </source>
</evidence>
<evidence type="ECO:0000313" key="9">
    <source>
        <dbReference type="Proteomes" id="UP000032604"/>
    </source>
</evidence>
<dbReference type="GO" id="GO:0110051">
    <property type="term" value="P:metabolite repair"/>
    <property type="evidence" value="ECO:0007669"/>
    <property type="project" value="TreeGrafter"/>
</dbReference>